<dbReference type="GO" id="GO:0061564">
    <property type="term" value="P:axon development"/>
    <property type="evidence" value="ECO:0007669"/>
    <property type="project" value="TreeGrafter"/>
</dbReference>
<feature type="domain" description="BHLH" evidence="2">
    <location>
        <begin position="47"/>
        <end position="101"/>
    </location>
</feature>
<organism evidence="3 4">
    <name type="scientific">Syphacia muris</name>
    <dbReference type="NCBI Taxonomy" id="451379"/>
    <lineage>
        <taxon>Eukaryota</taxon>
        <taxon>Metazoa</taxon>
        <taxon>Ecdysozoa</taxon>
        <taxon>Nematoda</taxon>
        <taxon>Chromadorea</taxon>
        <taxon>Rhabditida</taxon>
        <taxon>Spirurina</taxon>
        <taxon>Oxyuridomorpha</taxon>
        <taxon>Oxyuroidea</taxon>
        <taxon>Oxyuridae</taxon>
        <taxon>Syphacia</taxon>
    </lineage>
</organism>
<dbReference type="WBParaSite" id="SMUV_0000841301-mRNA-1">
    <property type="protein sequence ID" value="SMUV_0000841301-mRNA-1"/>
    <property type="gene ID" value="SMUV_0000841301"/>
</dbReference>
<feature type="coiled-coil region" evidence="1">
    <location>
        <begin position="98"/>
        <end position="125"/>
    </location>
</feature>
<dbReference type="SUPFAM" id="SSF47459">
    <property type="entry name" value="HLH, helix-loop-helix DNA-binding domain"/>
    <property type="match status" value="1"/>
</dbReference>
<dbReference type="Pfam" id="PF00010">
    <property type="entry name" value="HLH"/>
    <property type="match status" value="1"/>
</dbReference>
<dbReference type="GO" id="GO:0000981">
    <property type="term" value="F:DNA-binding transcription factor activity, RNA polymerase II-specific"/>
    <property type="evidence" value="ECO:0007669"/>
    <property type="project" value="TreeGrafter"/>
</dbReference>
<dbReference type="PANTHER" id="PTHR19290">
    <property type="entry name" value="BASIC HELIX-LOOP-HELIX PROTEIN NEUROGENIN-RELATED"/>
    <property type="match status" value="1"/>
</dbReference>
<dbReference type="Proteomes" id="UP000046393">
    <property type="component" value="Unplaced"/>
</dbReference>
<reference evidence="4" key="1">
    <citation type="submission" date="2017-02" db="UniProtKB">
        <authorList>
            <consortium name="WormBaseParasite"/>
        </authorList>
    </citation>
    <scope>IDENTIFICATION</scope>
</reference>
<proteinExistence type="predicted"/>
<keyword evidence="1" id="KW-0175">Coiled coil</keyword>
<protein>
    <submittedName>
        <fullName evidence="4">BHLH domain-containing protein</fullName>
    </submittedName>
</protein>
<dbReference type="InterPro" id="IPR036638">
    <property type="entry name" value="HLH_DNA-bd_sf"/>
</dbReference>
<dbReference type="SMART" id="SM00353">
    <property type="entry name" value="HLH"/>
    <property type="match status" value="1"/>
</dbReference>
<dbReference type="STRING" id="451379.A0A0N5AU86"/>
<dbReference type="GO" id="GO:0046983">
    <property type="term" value="F:protein dimerization activity"/>
    <property type="evidence" value="ECO:0007669"/>
    <property type="project" value="InterPro"/>
</dbReference>
<evidence type="ECO:0000313" key="4">
    <source>
        <dbReference type="WBParaSite" id="SMUV_0000841301-mRNA-1"/>
    </source>
</evidence>
<sequence length="219" mass="24532">MTDSEESPRTSSLMSMEEIEPYVRRKRALSSEKLNKLQGLNEEEQIALRMNINSRERKRMHDLNDALDELRRCLPYSQTPNSRKMSKINTLILACNWIRQLTHANNELRSQLEELRASSTNADSETVKWPKLATQSAPTTSATTAAVTAASTATSVNTSSMHSLNLLRAPVFPLHMMPVAQKPLLRLSSMPCVKAINGVCFCINCIITDSSNLKVKNDK</sequence>
<evidence type="ECO:0000256" key="1">
    <source>
        <dbReference type="SAM" id="Coils"/>
    </source>
</evidence>
<dbReference type="CDD" id="cd11390">
    <property type="entry name" value="bHLH_TS"/>
    <property type="match status" value="1"/>
</dbReference>
<dbReference type="GO" id="GO:0070888">
    <property type="term" value="F:E-box binding"/>
    <property type="evidence" value="ECO:0007669"/>
    <property type="project" value="TreeGrafter"/>
</dbReference>
<dbReference type="GO" id="GO:0045944">
    <property type="term" value="P:positive regulation of transcription by RNA polymerase II"/>
    <property type="evidence" value="ECO:0007669"/>
    <property type="project" value="TreeGrafter"/>
</dbReference>
<dbReference type="InterPro" id="IPR050359">
    <property type="entry name" value="bHLH_transcription_factors"/>
</dbReference>
<dbReference type="GO" id="GO:0005634">
    <property type="term" value="C:nucleus"/>
    <property type="evidence" value="ECO:0007669"/>
    <property type="project" value="TreeGrafter"/>
</dbReference>
<evidence type="ECO:0000313" key="3">
    <source>
        <dbReference type="Proteomes" id="UP000046393"/>
    </source>
</evidence>
<keyword evidence="3" id="KW-1185">Reference proteome</keyword>
<dbReference type="PANTHER" id="PTHR19290:SF164">
    <property type="entry name" value="BHLH DOMAIN-CONTAINING PROTEIN"/>
    <property type="match status" value="1"/>
</dbReference>
<dbReference type="Gene3D" id="4.10.280.10">
    <property type="entry name" value="Helix-loop-helix DNA-binding domain"/>
    <property type="match status" value="1"/>
</dbReference>
<dbReference type="AlphaFoldDB" id="A0A0N5AU86"/>
<dbReference type="PROSITE" id="PS50888">
    <property type="entry name" value="BHLH"/>
    <property type="match status" value="1"/>
</dbReference>
<accession>A0A0N5AU86</accession>
<name>A0A0N5AU86_9BILA</name>
<dbReference type="InterPro" id="IPR011598">
    <property type="entry name" value="bHLH_dom"/>
</dbReference>
<evidence type="ECO:0000259" key="2">
    <source>
        <dbReference type="PROSITE" id="PS50888"/>
    </source>
</evidence>
<dbReference type="GO" id="GO:0007423">
    <property type="term" value="P:sensory organ development"/>
    <property type="evidence" value="ECO:0007669"/>
    <property type="project" value="TreeGrafter"/>
</dbReference>